<sequence>MGYHRGSEITQPTDVEAAKKWKVKARKVMYALTIIIDDEFLQRIKNVKTPKEAWATLAMIFTKKNDAEFKGILTAIRGWATEPTLYELENLLANEEDLEKPLSSLTIKD</sequence>
<keyword evidence="2" id="KW-1185">Reference proteome</keyword>
<evidence type="ECO:0000313" key="1">
    <source>
        <dbReference type="EMBL" id="KAG5584598.1"/>
    </source>
</evidence>
<gene>
    <name evidence="1" type="ORF">H5410_045032</name>
</gene>
<dbReference type="OrthoDB" id="1211221at2759"/>
<dbReference type="Pfam" id="PF14223">
    <property type="entry name" value="Retrotran_gag_2"/>
    <property type="match status" value="1"/>
</dbReference>
<comment type="caution">
    <text evidence="1">The sequence shown here is derived from an EMBL/GenBank/DDBJ whole genome shotgun (WGS) entry which is preliminary data.</text>
</comment>
<proteinExistence type="predicted"/>
<evidence type="ECO:0000313" key="2">
    <source>
        <dbReference type="Proteomes" id="UP000824120"/>
    </source>
</evidence>
<organism evidence="1 2">
    <name type="scientific">Solanum commersonii</name>
    <name type="common">Commerson's wild potato</name>
    <name type="synonym">Commerson's nightshade</name>
    <dbReference type="NCBI Taxonomy" id="4109"/>
    <lineage>
        <taxon>Eukaryota</taxon>
        <taxon>Viridiplantae</taxon>
        <taxon>Streptophyta</taxon>
        <taxon>Embryophyta</taxon>
        <taxon>Tracheophyta</taxon>
        <taxon>Spermatophyta</taxon>
        <taxon>Magnoliopsida</taxon>
        <taxon>eudicotyledons</taxon>
        <taxon>Gunneridae</taxon>
        <taxon>Pentapetalae</taxon>
        <taxon>asterids</taxon>
        <taxon>lamiids</taxon>
        <taxon>Solanales</taxon>
        <taxon>Solanaceae</taxon>
        <taxon>Solanoideae</taxon>
        <taxon>Solaneae</taxon>
        <taxon>Solanum</taxon>
    </lineage>
</organism>
<reference evidence="1 2" key="1">
    <citation type="submission" date="2020-09" db="EMBL/GenBank/DDBJ databases">
        <title>De no assembly of potato wild relative species, Solanum commersonii.</title>
        <authorList>
            <person name="Cho K."/>
        </authorList>
    </citation>
    <scope>NUCLEOTIDE SEQUENCE [LARGE SCALE GENOMIC DNA]</scope>
    <source>
        <strain evidence="1">LZ3.2</strain>
        <tissue evidence="1">Leaf</tissue>
    </source>
</reference>
<accession>A0A9J5XBG7</accession>
<dbReference type="AlphaFoldDB" id="A0A9J5XBG7"/>
<protein>
    <submittedName>
        <fullName evidence="1">Uncharacterized protein</fullName>
    </submittedName>
</protein>
<dbReference type="Proteomes" id="UP000824120">
    <property type="component" value="Chromosome 9"/>
</dbReference>
<dbReference type="EMBL" id="JACXVP010000009">
    <property type="protein sequence ID" value="KAG5584598.1"/>
    <property type="molecule type" value="Genomic_DNA"/>
</dbReference>
<name>A0A9J5XBG7_SOLCO</name>